<organism evidence="1 2">
    <name type="scientific">Candidatus Mcinerneyibacterium aminivorans</name>
    <dbReference type="NCBI Taxonomy" id="2703815"/>
    <lineage>
        <taxon>Bacteria</taxon>
        <taxon>Candidatus Macinerneyibacteriota</taxon>
        <taxon>Candidatus Mcinerneyibacteria</taxon>
        <taxon>Candidatus Mcinerneyibacteriales</taxon>
        <taxon>Candidatus Mcinerneyibacteriaceae</taxon>
        <taxon>Candidatus Mcinerneyibacterium</taxon>
    </lineage>
</organism>
<comment type="caution">
    <text evidence="1">The sequence shown here is derived from an EMBL/GenBank/DDBJ whole genome shotgun (WGS) entry which is preliminary data.</text>
</comment>
<dbReference type="EMBL" id="VSIX01000118">
    <property type="protein sequence ID" value="TYB30556.1"/>
    <property type="molecule type" value="Genomic_DNA"/>
</dbReference>
<sequence>MKFCYLDESGTDERPFAVLVGVLVDSKRMHCTKDDWNNLMDTLSKLTDKTIKEFHTGEFYRGNGPWRGIDGNLRADIITAIIRWFNERKHKISFCGIDKNKYKEECERNEKLKQLKTYWCTMALHQILSIQKRNKNKKKNKGNTVFIFDKKVMEKTDFLELIENPPEWIHKYYQEKKDKDSYLDQLIDVPYFGDSEYVKMIQLADFFAYFIRMYVELKEGYYEEKYEEETGNIKKWVNMIMKSSIKRSKIYLHKGRDVCSELLYKIAPKSLTELG</sequence>
<name>A0A5D0MC52_9BACT</name>
<dbReference type="AlphaFoldDB" id="A0A5D0MC52"/>
<reference evidence="1" key="1">
    <citation type="submission" date="2019-08" db="EMBL/GenBank/DDBJ databases">
        <title>Genomic characterization of a novel candidate phylum (ARYD3) from a high temperature, high salinity tertiary oil reservoir in north central Oklahoma, USA.</title>
        <authorList>
            <person name="Youssef N.H."/>
            <person name="Yadav A."/>
            <person name="Elshahed M.S."/>
        </authorList>
    </citation>
    <scope>NUCLEOTIDE SEQUENCE [LARGE SCALE GENOMIC DNA]</scope>
    <source>
        <strain evidence="1">ARYD3</strain>
    </source>
</reference>
<proteinExistence type="predicted"/>
<dbReference type="Proteomes" id="UP000324143">
    <property type="component" value="Unassembled WGS sequence"/>
</dbReference>
<dbReference type="Pfam" id="PF12686">
    <property type="entry name" value="DUF3800"/>
    <property type="match status" value="1"/>
</dbReference>
<accession>A0A5D0MC52</accession>
<evidence type="ECO:0000313" key="1">
    <source>
        <dbReference type="EMBL" id="TYB30556.1"/>
    </source>
</evidence>
<dbReference type="InterPro" id="IPR024524">
    <property type="entry name" value="DUF3800"/>
</dbReference>
<evidence type="ECO:0000313" key="2">
    <source>
        <dbReference type="Proteomes" id="UP000324143"/>
    </source>
</evidence>
<protein>
    <submittedName>
        <fullName evidence="1">DUF3800 domain-containing protein</fullName>
    </submittedName>
</protein>
<gene>
    <name evidence="1" type="ORF">FXF47_08620</name>
</gene>
<keyword evidence="2" id="KW-1185">Reference proteome</keyword>